<comment type="subcellular location">
    <subcellularLocation>
        <location evidence="8">Cytoplasm</location>
    </subcellularLocation>
</comment>
<dbReference type="Gene3D" id="2.30.130.10">
    <property type="entry name" value="PUA domain"/>
    <property type="match status" value="1"/>
</dbReference>
<keyword evidence="6 8" id="KW-0418">Kinase</keyword>
<keyword evidence="1 8" id="KW-0963">Cytoplasm</keyword>
<dbReference type="GO" id="GO:0004349">
    <property type="term" value="F:glutamate 5-kinase activity"/>
    <property type="evidence" value="ECO:0007669"/>
    <property type="project" value="UniProtKB-UniRule"/>
</dbReference>
<dbReference type="GO" id="GO:0055129">
    <property type="term" value="P:L-proline biosynthetic process"/>
    <property type="evidence" value="ECO:0007669"/>
    <property type="project" value="UniProtKB-UniRule"/>
</dbReference>
<dbReference type="GO" id="GO:0005524">
    <property type="term" value="F:ATP binding"/>
    <property type="evidence" value="ECO:0007669"/>
    <property type="project" value="UniProtKB-KW"/>
</dbReference>
<feature type="binding site" evidence="8">
    <location>
        <position position="142"/>
    </location>
    <ligand>
        <name>substrate</name>
    </ligand>
</feature>
<keyword evidence="4 8" id="KW-0808">Transferase</keyword>
<comment type="similarity">
    <text evidence="8">Belongs to the glutamate 5-kinase family.</text>
</comment>
<dbReference type="CDD" id="cd21157">
    <property type="entry name" value="PUA_G5K"/>
    <property type="match status" value="1"/>
</dbReference>
<feature type="binding site" evidence="8">
    <location>
        <position position="55"/>
    </location>
    <ligand>
        <name>substrate</name>
    </ligand>
</feature>
<feature type="binding site" evidence="8">
    <location>
        <position position="154"/>
    </location>
    <ligand>
        <name>substrate</name>
    </ligand>
</feature>
<keyword evidence="5 8" id="KW-0547">Nucleotide-binding</keyword>
<name>A0A1T4LLE6_9BACT</name>
<evidence type="ECO:0000256" key="8">
    <source>
        <dbReference type="HAMAP-Rule" id="MF_00456"/>
    </source>
</evidence>
<evidence type="ECO:0000256" key="1">
    <source>
        <dbReference type="ARBA" id="ARBA00022490"/>
    </source>
</evidence>
<keyword evidence="3 8" id="KW-0641">Proline biosynthesis</keyword>
<comment type="pathway">
    <text evidence="8">Amino-acid biosynthesis; L-proline biosynthesis; L-glutamate 5-semialdehyde from L-glutamate: step 1/2.</text>
</comment>
<dbReference type="FunFam" id="2.30.130.10:FF:000007">
    <property type="entry name" value="Glutamate 5-kinase"/>
    <property type="match status" value="1"/>
</dbReference>
<dbReference type="SUPFAM" id="SSF88697">
    <property type="entry name" value="PUA domain-like"/>
    <property type="match status" value="1"/>
</dbReference>
<dbReference type="NCBIfam" id="TIGR01027">
    <property type="entry name" value="proB"/>
    <property type="match status" value="1"/>
</dbReference>
<dbReference type="PANTHER" id="PTHR43654">
    <property type="entry name" value="GLUTAMATE 5-KINASE"/>
    <property type="match status" value="1"/>
</dbReference>
<gene>
    <name evidence="8" type="primary">proB</name>
    <name evidence="10" type="ORF">SAMN02745119_00944</name>
</gene>
<dbReference type="Gene3D" id="3.40.1160.10">
    <property type="entry name" value="Acetylglutamate kinase-like"/>
    <property type="match status" value="1"/>
</dbReference>
<dbReference type="InterPro" id="IPR002478">
    <property type="entry name" value="PUA"/>
</dbReference>
<dbReference type="InterPro" id="IPR001057">
    <property type="entry name" value="Glu/AcGlu_kinase"/>
</dbReference>
<comment type="function">
    <text evidence="8">Catalyzes the transfer of a phosphate group to glutamate to form L-glutamate 5-phosphate.</text>
</comment>
<evidence type="ECO:0000256" key="3">
    <source>
        <dbReference type="ARBA" id="ARBA00022650"/>
    </source>
</evidence>
<feature type="domain" description="PUA" evidence="9">
    <location>
        <begin position="282"/>
        <end position="365"/>
    </location>
</feature>
<dbReference type="InterPro" id="IPR019797">
    <property type="entry name" value="Glutamate_5-kinase_CS"/>
</dbReference>
<feature type="binding site" evidence="8">
    <location>
        <position position="15"/>
    </location>
    <ligand>
        <name>ATP</name>
        <dbReference type="ChEBI" id="CHEBI:30616"/>
    </ligand>
</feature>
<dbReference type="Proteomes" id="UP000190102">
    <property type="component" value="Unassembled WGS sequence"/>
</dbReference>
<evidence type="ECO:0000256" key="7">
    <source>
        <dbReference type="ARBA" id="ARBA00022840"/>
    </source>
</evidence>
<dbReference type="Pfam" id="PF01472">
    <property type="entry name" value="PUA"/>
    <property type="match status" value="1"/>
</dbReference>
<dbReference type="AlphaFoldDB" id="A0A1T4LLE6"/>
<evidence type="ECO:0000313" key="11">
    <source>
        <dbReference type="Proteomes" id="UP000190102"/>
    </source>
</evidence>
<dbReference type="GO" id="GO:0003723">
    <property type="term" value="F:RNA binding"/>
    <property type="evidence" value="ECO:0007669"/>
    <property type="project" value="InterPro"/>
</dbReference>
<dbReference type="SMART" id="SM00359">
    <property type="entry name" value="PUA"/>
    <property type="match status" value="1"/>
</dbReference>
<dbReference type="RefSeq" id="WP_078789225.1">
    <property type="nucleotide sequence ID" value="NZ_FUWR01000003.1"/>
</dbReference>
<feature type="binding site" evidence="8">
    <location>
        <begin position="216"/>
        <end position="222"/>
    </location>
    <ligand>
        <name>ATP</name>
        <dbReference type="ChEBI" id="CHEBI:30616"/>
    </ligand>
</feature>
<dbReference type="InterPro" id="IPR001048">
    <property type="entry name" value="Asp/Glu/Uridylate_kinase"/>
</dbReference>
<accession>A0A1T4LLE6</accession>
<keyword evidence="7 8" id="KW-0067">ATP-binding</keyword>
<dbReference type="PROSITE" id="PS00902">
    <property type="entry name" value="GLUTAMATE_5_KINASE"/>
    <property type="match status" value="1"/>
</dbReference>
<dbReference type="SUPFAM" id="SSF53633">
    <property type="entry name" value="Carbamate kinase-like"/>
    <property type="match status" value="1"/>
</dbReference>
<dbReference type="PIRSF" id="PIRSF000729">
    <property type="entry name" value="GK"/>
    <property type="match status" value="1"/>
</dbReference>
<dbReference type="InterPro" id="IPR041739">
    <property type="entry name" value="G5K_ProB"/>
</dbReference>
<evidence type="ECO:0000256" key="2">
    <source>
        <dbReference type="ARBA" id="ARBA00022605"/>
    </source>
</evidence>
<dbReference type="CDD" id="cd04242">
    <property type="entry name" value="AAK_G5K_ProB"/>
    <property type="match status" value="1"/>
</dbReference>
<evidence type="ECO:0000259" key="9">
    <source>
        <dbReference type="SMART" id="SM00359"/>
    </source>
</evidence>
<dbReference type="InterPro" id="IPR005715">
    <property type="entry name" value="Glu_5kinase/COase_Synthase"/>
</dbReference>
<keyword evidence="11" id="KW-1185">Reference proteome</keyword>
<dbReference type="UniPathway" id="UPA00098">
    <property type="reaction ID" value="UER00359"/>
</dbReference>
<dbReference type="STRING" id="115783.SAMN02745119_00944"/>
<dbReference type="EC" id="2.7.2.11" evidence="8"/>
<dbReference type="InterPro" id="IPR011529">
    <property type="entry name" value="Glu_5kinase"/>
</dbReference>
<dbReference type="PANTHER" id="PTHR43654:SF1">
    <property type="entry name" value="ISOPENTENYL PHOSPHATE KINASE"/>
    <property type="match status" value="1"/>
</dbReference>
<organism evidence="10 11">
    <name type="scientific">Trichlorobacter thiogenes</name>
    <dbReference type="NCBI Taxonomy" id="115783"/>
    <lineage>
        <taxon>Bacteria</taxon>
        <taxon>Pseudomonadati</taxon>
        <taxon>Thermodesulfobacteriota</taxon>
        <taxon>Desulfuromonadia</taxon>
        <taxon>Geobacterales</taxon>
        <taxon>Geobacteraceae</taxon>
        <taxon>Trichlorobacter</taxon>
    </lineage>
</organism>
<protein>
    <recommendedName>
        <fullName evidence="8">Glutamate 5-kinase</fullName>
        <ecNumber evidence="8">2.7.2.11</ecNumber>
    </recommendedName>
    <alternativeName>
        <fullName evidence="8">Gamma-glutamyl kinase</fullName>
        <shortName evidence="8">GK</shortName>
    </alternativeName>
</protein>
<dbReference type="GO" id="GO:0005829">
    <property type="term" value="C:cytosol"/>
    <property type="evidence" value="ECO:0007669"/>
    <property type="project" value="TreeGrafter"/>
</dbReference>
<dbReference type="InterPro" id="IPR036974">
    <property type="entry name" value="PUA_sf"/>
</dbReference>
<dbReference type="PROSITE" id="PS50890">
    <property type="entry name" value="PUA"/>
    <property type="match status" value="1"/>
</dbReference>
<dbReference type="InterPro" id="IPR036393">
    <property type="entry name" value="AceGlu_kinase-like_sf"/>
</dbReference>
<dbReference type="OrthoDB" id="9804434at2"/>
<feature type="binding site" evidence="8">
    <location>
        <begin position="174"/>
        <end position="175"/>
    </location>
    <ligand>
        <name>ATP</name>
        <dbReference type="ChEBI" id="CHEBI:30616"/>
    </ligand>
</feature>
<evidence type="ECO:0000313" key="10">
    <source>
        <dbReference type="EMBL" id="SJZ55481.1"/>
    </source>
</evidence>
<dbReference type="FunFam" id="3.40.1160.10:FF:000018">
    <property type="entry name" value="Glutamate 5-kinase"/>
    <property type="match status" value="1"/>
</dbReference>
<dbReference type="HAMAP" id="MF_00456">
    <property type="entry name" value="ProB"/>
    <property type="match status" value="1"/>
</dbReference>
<dbReference type="Pfam" id="PF00696">
    <property type="entry name" value="AA_kinase"/>
    <property type="match status" value="1"/>
</dbReference>
<evidence type="ECO:0000256" key="6">
    <source>
        <dbReference type="ARBA" id="ARBA00022777"/>
    </source>
</evidence>
<evidence type="ECO:0000256" key="5">
    <source>
        <dbReference type="ARBA" id="ARBA00022741"/>
    </source>
</evidence>
<dbReference type="PRINTS" id="PR00474">
    <property type="entry name" value="GLU5KINASE"/>
</dbReference>
<comment type="catalytic activity">
    <reaction evidence="8">
        <text>L-glutamate + ATP = L-glutamyl 5-phosphate + ADP</text>
        <dbReference type="Rhea" id="RHEA:14877"/>
        <dbReference type="ChEBI" id="CHEBI:29985"/>
        <dbReference type="ChEBI" id="CHEBI:30616"/>
        <dbReference type="ChEBI" id="CHEBI:58274"/>
        <dbReference type="ChEBI" id="CHEBI:456216"/>
        <dbReference type="EC" id="2.7.2.11"/>
    </reaction>
</comment>
<reference evidence="11" key="1">
    <citation type="submission" date="2017-02" db="EMBL/GenBank/DDBJ databases">
        <authorList>
            <person name="Varghese N."/>
            <person name="Submissions S."/>
        </authorList>
    </citation>
    <scope>NUCLEOTIDE SEQUENCE [LARGE SCALE GENOMIC DNA]</scope>
    <source>
        <strain evidence="11">ATCC BAA-34</strain>
    </source>
</reference>
<dbReference type="InterPro" id="IPR015947">
    <property type="entry name" value="PUA-like_sf"/>
</dbReference>
<dbReference type="EMBL" id="FUWR01000003">
    <property type="protein sequence ID" value="SJZ55481.1"/>
    <property type="molecule type" value="Genomic_DNA"/>
</dbReference>
<keyword evidence="2 8" id="KW-0028">Amino-acid biosynthesis</keyword>
<sequence length="376" mass="39811">MRRELLQQVRRVVIKVGSRVLTVEGGGLDHDAITRLCDEMAGLRKQGIEVILVSSGAVAAGRDALRSADTTLTIPQKQAAAAVGQPLLMQAYQQACTRHGLVTAQILLTAEDLANRNRFLNARTTLESLLTAGALPVINENDSVAVAEIKFGDNDNLSALVTSLAEADLLLILTDIEGLYSANPSSDPDAQLIPLVRSITREIERMAGGSSSNVGTGGMATKVTAAKKAARFGVPTILAPGKQPGVITAAVSGQEIGTLFLPARDGLNRRKHWIAYTLRPAGKILVDAGAQKALVAKGTSLLPSGITGVEGRFERGRCVRICGPDGVEIARGLSDYSNSEIQLIAGHKSAEIEQLLGYRYGDDVVHRDNLVLINSI</sequence>
<evidence type="ECO:0000256" key="4">
    <source>
        <dbReference type="ARBA" id="ARBA00022679"/>
    </source>
</evidence>
<proteinExistence type="inferred from homology"/>